<sequence length="60" mass="6447">MTQQELSLAKDPDLRGSLAALRRAAAMARQTAIQTDTAIVVVKDGKLLRISAAELRAGKR</sequence>
<dbReference type="eggNOG" id="ENOG5033A5V">
    <property type="taxonomic scope" value="Bacteria"/>
</dbReference>
<gene>
    <name evidence="1" type="ordered locus">Trad_0117</name>
</gene>
<keyword evidence="2" id="KW-1185">Reference proteome</keyword>
<reference evidence="1 2" key="2">
    <citation type="journal article" date="2011" name="Stand. Genomic Sci.">
        <title>Complete genome sequence of Truepera radiovictrix type strain (RQ-24).</title>
        <authorList>
            <person name="Ivanova N."/>
            <person name="Rohde C."/>
            <person name="Munk C."/>
            <person name="Nolan M."/>
            <person name="Lucas S."/>
            <person name="Del Rio T.G."/>
            <person name="Tice H."/>
            <person name="Deshpande S."/>
            <person name="Cheng J.F."/>
            <person name="Tapia R."/>
            <person name="Han C."/>
            <person name="Goodwin L."/>
            <person name="Pitluck S."/>
            <person name="Liolios K."/>
            <person name="Mavromatis K."/>
            <person name="Mikhailova N."/>
            <person name="Pati A."/>
            <person name="Chen A."/>
            <person name="Palaniappan K."/>
            <person name="Land M."/>
            <person name="Hauser L."/>
            <person name="Chang Y.J."/>
            <person name="Jeffries C.D."/>
            <person name="Brambilla E."/>
            <person name="Rohde M."/>
            <person name="Goker M."/>
            <person name="Tindall B.J."/>
            <person name="Woyke T."/>
            <person name="Bristow J."/>
            <person name="Eisen J.A."/>
            <person name="Markowitz V."/>
            <person name="Hugenholtz P."/>
            <person name="Kyrpides N.C."/>
            <person name="Klenk H.P."/>
            <person name="Lapidus A."/>
        </authorList>
    </citation>
    <scope>NUCLEOTIDE SEQUENCE [LARGE SCALE GENOMIC DNA]</scope>
    <source>
        <strain evidence="2">DSM 17093 / CIP 108686 / LMG 22925 / RQ-24</strain>
    </source>
</reference>
<name>D7CXD5_TRURR</name>
<reference evidence="2" key="1">
    <citation type="submission" date="2010-05" db="EMBL/GenBank/DDBJ databases">
        <title>The complete genome of Truepera radiovictris DSM 17093.</title>
        <authorList>
            <consortium name="US DOE Joint Genome Institute (JGI-PGF)"/>
            <person name="Lucas S."/>
            <person name="Copeland A."/>
            <person name="Lapidus A."/>
            <person name="Glavina del Rio T."/>
            <person name="Dalin E."/>
            <person name="Tice H."/>
            <person name="Bruce D."/>
            <person name="Goodwin L."/>
            <person name="Pitluck S."/>
            <person name="Kyrpides N."/>
            <person name="Mavromatis K."/>
            <person name="Ovchinnikova G."/>
            <person name="Munk A.C."/>
            <person name="Detter J.C."/>
            <person name="Han C."/>
            <person name="Tapia R."/>
            <person name="Land M."/>
            <person name="Hauser L."/>
            <person name="Markowitz V."/>
            <person name="Cheng J.-F."/>
            <person name="Hugenholtz P."/>
            <person name="Woyke T."/>
            <person name="Wu D."/>
            <person name="Tindall B."/>
            <person name="Pomrenke H.G."/>
            <person name="Brambilla E."/>
            <person name="Klenk H.-P."/>
            <person name="Eisen J.A."/>
        </authorList>
    </citation>
    <scope>NUCLEOTIDE SEQUENCE [LARGE SCALE GENOMIC DNA]</scope>
    <source>
        <strain evidence="2">DSM 17093 / CIP 108686 / LMG 22925 / RQ-24</strain>
    </source>
</reference>
<dbReference type="EMBL" id="CP002049">
    <property type="protein sequence ID" value="ADI13259.1"/>
    <property type="molecule type" value="Genomic_DNA"/>
</dbReference>
<dbReference type="STRING" id="649638.Trad_0117"/>
<dbReference type="KEGG" id="tra:Trad_0117"/>
<dbReference type="HOGENOM" id="CLU_201151_0_0_0"/>
<evidence type="ECO:0000313" key="2">
    <source>
        <dbReference type="Proteomes" id="UP000000379"/>
    </source>
</evidence>
<dbReference type="Proteomes" id="UP000000379">
    <property type="component" value="Chromosome"/>
</dbReference>
<organism evidence="1 2">
    <name type="scientific">Truepera radiovictrix (strain DSM 17093 / CIP 108686 / LMG 22925 / RQ-24)</name>
    <dbReference type="NCBI Taxonomy" id="649638"/>
    <lineage>
        <taxon>Bacteria</taxon>
        <taxon>Thermotogati</taxon>
        <taxon>Deinococcota</taxon>
        <taxon>Deinococci</taxon>
        <taxon>Trueperales</taxon>
        <taxon>Trueperaceae</taxon>
        <taxon>Truepera</taxon>
    </lineage>
</organism>
<protein>
    <submittedName>
        <fullName evidence="1">Uncharacterized protein</fullName>
    </submittedName>
</protein>
<dbReference type="AlphaFoldDB" id="D7CXD5"/>
<evidence type="ECO:0000313" key="1">
    <source>
        <dbReference type="EMBL" id="ADI13259.1"/>
    </source>
</evidence>
<proteinExistence type="predicted"/>
<accession>D7CXD5</accession>
<dbReference type="RefSeq" id="WP_013176639.1">
    <property type="nucleotide sequence ID" value="NC_014221.1"/>
</dbReference>